<dbReference type="EMBL" id="CP011307">
    <property type="protein sequence ID" value="ALP93544.1"/>
    <property type="molecule type" value="Genomic_DNA"/>
</dbReference>
<evidence type="ECO:0008006" key="4">
    <source>
        <dbReference type="Google" id="ProtNLM"/>
    </source>
</evidence>
<evidence type="ECO:0000313" key="3">
    <source>
        <dbReference type="Proteomes" id="UP000064844"/>
    </source>
</evidence>
<protein>
    <recommendedName>
        <fullName evidence="4">ABC-type glycerol-3-phosphate transport system substrate-binding protein</fullName>
    </recommendedName>
</protein>
<feature type="chain" id="PRO_5006606299" description="ABC-type glycerol-3-phosphate transport system substrate-binding protein" evidence="1">
    <location>
        <begin position="25"/>
        <end position="757"/>
    </location>
</feature>
<name>A0A0S2W2F8_9FIRM</name>
<evidence type="ECO:0000256" key="1">
    <source>
        <dbReference type="SAM" id="SignalP"/>
    </source>
</evidence>
<dbReference type="Proteomes" id="UP000064844">
    <property type="component" value="Chromosome"/>
</dbReference>
<reference evidence="2 3" key="1">
    <citation type="journal article" date="2015" name="Nat. Commun.">
        <title>Production of butyrate from lysine and the Amadori product fructoselysine by a human gut commensal.</title>
        <authorList>
            <person name="Bui T.P."/>
            <person name="Ritari J."/>
            <person name="Boeren S."/>
            <person name="de Waard P."/>
            <person name="Plugge C.M."/>
            <person name="de Vos W.M."/>
        </authorList>
    </citation>
    <scope>NUCLEOTIDE SEQUENCE [LARGE SCALE GENOMIC DNA]</scope>
    <source>
        <strain evidence="2 3">AF211</strain>
    </source>
</reference>
<dbReference type="PROSITE" id="PS51257">
    <property type="entry name" value="PROKAR_LIPOPROTEIN"/>
    <property type="match status" value="1"/>
</dbReference>
<keyword evidence="3" id="KW-1185">Reference proteome</keyword>
<accession>A0A0S2W2F8</accession>
<dbReference type="STRING" id="1297617.IB211_01151"/>
<dbReference type="PATRIC" id="fig|1297617.4.peg.1169"/>
<dbReference type="Gene3D" id="2.130.10.10">
    <property type="entry name" value="YVTN repeat-like/Quinoprotein amine dehydrogenase"/>
    <property type="match status" value="1"/>
</dbReference>
<feature type="signal peptide" evidence="1">
    <location>
        <begin position="1"/>
        <end position="24"/>
    </location>
</feature>
<dbReference type="KEGG" id="ibu:IB211_01151"/>
<dbReference type="SUPFAM" id="SSF63829">
    <property type="entry name" value="Calcium-dependent phosphotriesterase"/>
    <property type="match status" value="1"/>
</dbReference>
<dbReference type="RefSeq" id="WP_058117406.1">
    <property type="nucleotide sequence ID" value="NZ_CP011307.1"/>
</dbReference>
<keyword evidence="1" id="KW-0732">Signal</keyword>
<proteinExistence type="predicted"/>
<organism evidence="2 3">
    <name type="scientific">Intestinimonas butyriciproducens</name>
    <dbReference type="NCBI Taxonomy" id="1297617"/>
    <lineage>
        <taxon>Bacteria</taxon>
        <taxon>Bacillati</taxon>
        <taxon>Bacillota</taxon>
        <taxon>Clostridia</taxon>
        <taxon>Eubacteriales</taxon>
        <taxon>Intestinimonas</taxon>
    </lineage>
</organism>
<dbReference type="InterPro" id="IPR015943">
    <property type="entry name" value="WD40/YVTN_repeat-like_dom_sf"/>
</dbReference>
<dbReference type="AlphaFoldDB" id="A0A0S2W2F8"/>
<dbReference type="SUPFAM" id="SSF53850">
    <property type="entry name" value="Periplasmic binding protein-like II"/>
    <property type="match status" value="1"/>
</dbReference>
<reference evidence="3" key="2">
    <citation type="submission" date="2015-04" db="EMBL/GenBank/DDBJ databases">
        <title>A butyrogenic pathway from the amino acid lysine in a human gut commensal.</title>
        <authorList>
            <person name="de Vos W.M."/>
            <person name="Bui N.T.P."/>
            <person name="Plugge C.M."/>
            <person name="Ritari J."/>
        </authorList>
    </citation>
    <scope>NUCLEOTIDE SEQUENCE [LARGE SCALE GENOMIC DNA]</scope>
    <source>
        <strain evidence="3">AF211</strain>
    </source>
</reference>
<evidence type="ECO:0000313" key="2">
    <source>
        <dbReference type="EMBL" id="ALP93544.1"/>
    </source>
</evidence>
<sequence>MKRIICAALSGILVLGLLAGCSEAGGEAGESTPMGRYIEEQTAVLEGISRVLDLHLDSDGRPVFYVLGEGTDGALRLERCVLPAGGGDLERTEQTWTGGLAGIRDISEASDGTAYVLASGAEGQNGIYRLRGGALEPVELPELGQDQAAGEGLAVQHAESEVTGTVAFCAGGRFLAGVRALDEGELLVIFGGEGISRYRSTDGHLLMEYPTQSYNSGAAVLGDTLLAVSADGKETVLYDLKTGRQTGGSIYDGLSFLTALGLDDEGVYLGDATGIYRQTAGGTIWEKLVDGELTSLSMPTLSLSGLTSDGEGGFYALLQGEDDVRLLHYSYDPDTPTLPDTELVIFGLRDSDTIRQAIGEFQRSNPTVRVNFQVLLDEELGATAEDVIRTLNTELMAGKGPDLLLLDGLNVDSYIEKGVLADMTEQTRRLEEDGLMPNLTNAYCRDGRVYGVPARFTVPVMMGERECVEQVRSLTDLAGLVEEGQGGEPAFLCPSAQLFGETGMLMDYYDVCAGSIVTEKGVDQQALEGYFADMLRIQQAERENTPELGDGVSFAIVVAASGGGSGAEILDPGSNRLSEGKALFHVQELAGQFSLENILTALNGREGGTPLVSYSTGGSGGNTGEKPARDWTLDTLFGGNAYTPSSGVGIVSTGNQRELAESFVDMLLSRTVQDSYLYDGFPVNGGSLDAMVEQAAENAEDDMGFRALCDRLDAPILSDQVVKEAVERQLRGLSDGSLTPEQAAANVMEKTRIYLAE</sequence>
<gene>
    <name evidence="2" type="ORF">IB211_01151</name>
</gene>
<dbReference type="Gene3D" id="3.40.190.10">
    <property type="entry name" value="Periplasmic binding protein-like II"/>
    <property type="match status" value="1"/>
</dbReference>